<evidence type="ECO:0000259" key="9">
    <source>
        <dbReference type="Pfam" id="PF12320"/>
    </source>
</evidence>
<dbReference type="GO" id="GO:0006310">
    <property type="term" value="P:DNA recombination"/>
    <property type="evidence" value="ECO:0007669"/>
    <property type="project" value="UniProtKB-KW"/>
</dbReference>
<dbReference type="InterPro" id="IPR041796">
    <property type="entry name" value="Mre11_N"/>
</dbReference>
<dbReference type="PANTHER" id="PTHR30337">
    <property type="entry name" value="COMPONENT OF ATP-DEPENDENT DSDNA EXONUCLEASE"/>
    <property type="match status" value="1"/>
</dbReference>
<keyword evidence="7" id="KW-0233">DNA recombination</keyword>
<evidence type="ECO:0000259" key="8">
    <source>
        <dbReference type="Pfam" id="PF00149"/>
    </source>
</evidence>
<keyword evidence="11" id="KW-1185">Reference proteome</keyword>
<dbReference type="SUPFAM" id="SSF56300">
    <property type="entry name" value="Metallo-dependent phosphatases"/>
    <property type="match status" value="1"/>
</dbReference>
<dbReference type="Proteomes" id="UP000192929">
    <property type="component" value="Unassembled WGS sequence"/>
</dbReference>
<comment type="similarity">
    <text evidence="1 7">Belongs to the SbcD family.</text>
</comment>
<comment type="subunit">
    <text evidence="2 7">Heterodimer of SbcC and SbcD.</text>
</comment>
<dbReference type="InterPro" id="IPR029052">
    <property type="entry name" value="Metallo-depent_PP-like"/>
</dbReference>
<organism evidence="10 11">
    <name type="scientific">Kocuria marina subsp. indica</name>
    <dbReference type="NCBI Taxonomy" id="1049583"/>
    <lineage>
        <taxon>Bacteria</taxon>
        <taxon>Bacillati</taxon>
        <taxon>Actinomycetota</taxon>
        <taxon>Actinomycetes</taxon>
        <taxon>Micrococcales</taxon>
        <taxon>Micrococcaceae</taxon>
        <taxon>Kocuria</taxon>
    </lineage>
</organism>
<dbReference type="Gene3D" id="3.60.21.10">
    <property type="match status" value="1"/>
</dbReference>
<keyword evidence="7" id="KW-0235">DNA replication</keyword>
<comment type="function">
    <text evidence="7">SbcCD cleaves DNA hairpin structures. These structures can inhibit DNA replication and are intermediates in certain DNA recombination reactions. The complex acts as a 3'-&gt;5' double strand exonuclease that can open hairpins. It also has a 5' single-strand endonuclease activity.</text>
</comment>
<dbReference type="NCBIfam" id="TIGR00619">
    <property type="entry name" value="sbcd"/>
    <property type="match status" value="1"/>
</dbReference>
<dbReference type="GO" id="GO:0006260">
    <property type="term" value="P:DNA replication"/>
    <property type="evidence" value="ECO:0007669"/>
    <property type="project" value="UniProtKB-KW"/>
</dbReference>
<evidence type="ECO:0000256" key="5">
    <source>
        <dbReference type="ARBA" id="ARBA00022801"/>
    </source>
</evidence>
<name>A0A1X7CH13_9MICC</name>
<keyword evidence="5 7" id="KW-0378">Hydrolase</keyword>
<dbReference type="InterPro" id="IPR004593">
    <property type="entry name" value="SbcD"/>
</dbReference>
<dbReference type="Pfam" id="PF12320">
    <property type="entry name" value="SbcD_C"/>
    <property type="match status" value="1"/>
</dbReference>
<dbReference type="CDD" id="cd00840">
    <property type="entry name" value="MPP_Mre11_N"/>
    <property type="match status" value="1"/>
</dbReference>
<dbReference type="EMBL" id="FXAC01000003">
    <property type="protein sequence ID" value="SME96145.1"/>
    <property type="molecule type" value="Genomic_DNA"/>
</dbReference>
<gene>
    <name evidence="7" type="primary">sbcD</name>
    <name evidence="10" type="ORF">SAMN06296028_10379</name>
</gene>
<dbReference type="AlphaFoldDB" id="A0A1X7CH13"/>
<dbReference type="Pfam" id="PF00149">
    <property type="entry name" value="Metallophos"/>
    <property type="match status" value="1"/>
</dbReference>
<accession>A0A1X7CH13</accession>
<dbReference type="InterPro" id="IPR026843">
    <property type="entry name" value="SbcD_C"/>
</dbReference>
<keyword evidence="6 7" id="KW-0269">Exonuclease</keyword>
<reference evidence="11" key="1">
    <citation type="submission" date="2017-04" db="EMBL/GenBank/DDBJ databases">
        <authorList>
            <person name="Varghese N."/>
            <person name="Submissions S."/>
        </authorList>
    </citation>
    <scope>NUCLEOTIDE SEQUENCE [LARGE SCALE GENOMIC DNA]</scope>
    <source>
        <strain evidence="11">NIO-1021</strain>
    </source>
</reference>
<dbReference type="InterPro" id="IPR004843">
    <property type="entry name" value="Calcineurin-like_PHP"/>
</dbReference>
<feature type="domain" description="Nuclease SbcCD subunit D C-terminal" evidence="9">
    <location>
        <begin position="303"/>
        <end position="390"/>
    </location>
</feature>
<proteinExistence type="inferred from homology"/>
<dbReference type="InterPro" id="IPR050535">
    <property type="entry name" value="DNA_Repair-Maintenance_Comp"/>
</dbReference>
<keyword evidence="4 7" id="KW-0540">Nuclease</keyword>
<evidence type="ECO:0000256" key="4">
    <source>
        <dbReference type="ARBA" id="ARBA00022722"/>
    </source>
</evidence>
<dbReference type="GO" id="GO:0004519">
    <property type="term" value="F:endonuclease activity"/>
    <property type="evidence" value="ECO:0007669"/>
    <property type="project" value="UniProtKB-KW"/>
</dbReference>
<dbReference type="GO" id="GO:0008408">
    <property type="term" value="F:3'-5' exonuclease activity"/>
    <property type="evidence" value="ECO:0007669"/>
    <property type="project" value="InterPro"/>
</dbReference>
<evidence type="ECO:0000256" key="1">
    <source>
        <dbReference type="ARBA" id="ARBA00010555"/>
    </source>
</evidence>
<evidence type="ECO:0000256" key="2">
    <source>
        <dbReference type="ARBA" id="ARBA00011322"/>
    </source>
</evidence>
<keyword evidence="7" id="KW-0255">Endonuclease</keyword>
<protein>
    <recommendedName>
        <fullName evidence="3 7">Nuclease SbcCD subunit D</fullName>
    </recommendedName>
</protein>
<feature type="domain" description="Calcineurin-like phosphoesterase" evidence="8">
    <location>
        <begin position="12"/>
        <end position="251"/>
    </location>
</feature>
<evidence type="ECO:0000256" key="6">
    <source>
        <dbReference type="ARBA" id="ARBA00022839"/>
    </source>
</evidence>
<evidence type="ECO:0000313" key="11">
    <source>
        <dbReference type="Proteomes" id="UP000192929"/>
    </source>
</evidence>
<evidence type="ECO:0000313" key="10">
    <source>
        <dbReference type="EMBL" id="SME96145.1"/>
    </source>
</evidence>
<evidence type="ECO:0000256" key="3">
    <source>
        <dbReference type="ARBA" id="ARBA00013365"/>
    </source>
</evidence>
<dbReference type="PANTHER" id="PTHR30337:SF0">
    <property type="entry name" value="NUCLEASE SBCCD SUBUNIT D"/>
    <property type="match status" value="1"/>
</dbReference>
<sequence length="418" mass="45107">MGVRDRGYIDPMLILHTSDWHLGRTFHGVDILDIQAQAMAEIVEWVRHHGVSAVLVSGDVYDRAQPRTEVVELLSTTLAQIREAGAYVILTSGNHDSPARLGFGSGIMSHGGVHLLTRVAEAHVPVLLSQSTDSTITVARATAPPALDPRGATLSGAFTVAVYGIPYIEPRAAAPSLDCAPTHQAVLGTVMERIDADRKERGDIPSVVMAHAFVTGAQPTDSERVVDSGGLGTVPAEVFARHDYTALGHIHRRQRVADAVRYSGSPVAYSFSEAGHPKGAWLVDVQETGVHEVTGLDHAARMDLACLRGTLDELLRDPAHTSAEGAWCQVVLTDRDRPASAMDRIRTRFPRTVELRWEPEGGRTLTQQAYSARVAEAAGAEELCAQFYDHVRHRGLSGPEQDEIADAVAAARSRGVEQ</sequence>
<evidence type="ECO:0000256" key="7">
    <source>
        <dbReference type="RuleBase" id="RU363069"/>
    </source>
</evidence>